<feature type="binding site" evidence="17">
    <location>
        <begin position="9"/>
        <end position="16"/>
    </location>
    <ligand>
        <name>NADP(+)</name>
        <dbReference type="ChEBI" id="CHEBI:58349"/>
    </ligand>
</feature>
<accession>A0A5J5HKA3</accession>
<dbReference type="OrthoDB" id="9808167at2"/>
<dbReference type="NCBIfam" id="NF004976">
    <property type="entry name" value="PRK06349.1"/>
    <property type="match status" value="1"/>
</dbReference>
<dbReference type="GO" id="GO:0050661">
    <property type="term" value="F:NADP binding"/>
    <property type="evidence" value="ECO:0007669"/>
    <property type="project" value="InterPro"/>
</dbReference>
<dbReference type="GO" id="GO:0046872">
    <property type="term" value="F:metal ion binding"/>
    <property type="evidence" value="ECO:0007669"/>
    <property type="project" value="UniProtKB-KW"/>
</dbReference>
<evidence type="ECO:0000256" key="16">
    <source>
        <dbReference type="PIRSR" id="PIRSR000098-1"/>
    </source>
</evidence>
<keyword evidence="9" id="KW-0479">Metal-binding</keyword>
<dbReference type="InterPro" id="IPR001342">
    <property type="entry name" value="HDH_cat"/>
</dbReference>
<dbReference type="InterPro" id="IPR045865">
    <property type="entry name" value="ACT-like_dom_sf"/>
</dbReference>
<dbReference type="FunFam" id="3.40.50.720:FF:000062">
    <property type="entry name" value="Homoserine dehydrogenase"/>
    <property type="match status" value="1"/>
</dbReference>
<feature type="active site" description="Proton donor" evidence="16">
    <location>
        <position position="205"/>
    </location>
</feature>
<dbReference type="CDD" id="cd04881">
    <property type="entry name" value="ACT_HSDH-Hom"/>
    <property type="match status" value="1"/>
</dbReference>
<evidence type="ECO:0000256" key="14">
    <source>
        <dbReference type="ARBA" id="ARBA00023167"/>
    </source>
</evidence>
<gene>
    <name evidence="21" type="ORF">F4V44_18865</name>
</gene>
<evidence type="ECO:0000256" key="13">
    <source>
        <dbReference type="ARBA" id="ARBA00023053"/>
    </source>
</evidence>
<dbReference type="PANTHER" id="PTHR43331:SF1">
    <property type="entry name" value="HOMOSERINE DEHYDROGENASE"/>
    <property type="match status" value="1"/>
</dbReference>
<dbReference type="InterPro" id="IPR019811">
    <property type="entry name" value="HDH_CS"/>
</dbReference>
<dbReference type="Pfam" id="PF03447">
    <property type="entry name" value="NAD_binding_3"/>
    <property type="match status" value="1"/>
</dbReference>
<keyword evidence="22" id="KW-1185">Reference proteome</keyword>
<dbReference type="UniPathway" id="UPA00050">
    <property type="reaction ID" value="UER00063"/>
</dbReference>
<evidence type="ECO:0000259" key="20">
    <source>
        <dbReference type="PROSITE" id="PS51671"/>
    </source>
</evidence>
<dbReference type="InterPro" id="IPR036291">
    <property type="entry name" value="NAD(P)-bd_dom_sf"/>
</dbReference>
<evidence type="ECO:0000256" key="9">
    <source>
        <dbReference type="ARBA" id="ARBA00022723"/>
    </source>
</evidence>
<comment type="caution">
    <text evidence="21">The sequence shown here is derived from an EMBL/GenBank/DDBJ whole genome shotgun (WGS) entry which is preliminary data.</text>
</comment>
<dbReference type="Proteomes" id="UP000326671">
    <property type="component" value="Unassembled WGS sequence"/>
</dbReference>
<evidence type="ECO:0000313" key="21">
    <source>
        <dbReference type="EMBL" id="KAA9019964.1"/>
    </source>
</evidence>
<evidence type="ECO:0000256" key="4">
    <source>
        <dbReference type="ARBA" id="ARBA00006753"/>
    </source>
</evidence>
<dbReference type="PANTHER" id="PTHR43331">
    <property type="entry name" value="HOMOSERINE DEHYDROGENASE"/>
    <property type="match status" value="1"/>
</dbReference>
<dbReference type="Gene3D" id="3.40.50.720">
    <property type="entry name" value="NAD(P)-binding Rossmann-like Domain"/>
    <property type="match status" value="1"/>
</dbReference>
<evidence type="ECO:0000256" key="11">
    <source>
        <dbReference type="ARBA" id="ARBA00023002"/>
    </source>
</evidence>
<evidence type="ECO:0000256" key="1">
    <source>
        <dbReference type="ARBA" id="ARBA00001920"/>
    </source>
</evidence>
<sequence>MNVISIGLLGLGTVGSGVVKIIEDHQDKLMHQVGCPIKVKKILVKSLDKERPIDIDPSVLTTDVNDILLDSEIDVVIEVMGGVEKTKDYLLQALNNRKHVVTANKDLMAIHGAELLQTASENECDLFFEASVAGGIPILRSIVDGLSSDKITKIMGIVNGTTNFILTKMSKNGAAYEEVLKEAQELGFAEADPTSDVEGLDAARKMAILATLGFSMEIDLDDVSVQGITSITEEDIQYGKQLGYTMKLIGMAKQEDDKVEVSVQPTLLSDSHPLASVQNEYNAVYVCGEAVGETMFYGPGAGSLPTATSIVSDLVVVMKNMRDGVNGKSIVSPQYPKKLKQDNEIFSKYFLRLHVSDETGVFAEITSLFAEHNISFEKILQLPIVKRETAEIVLVTHHASKQDFEDILVRLRDLKSVKDIKSTYRVERSSN</sequence>
<evidence type="ECO:0000256" key="15">
    <source>
        <dbReference type="ARBA" id="ARBA00048841"/>
    </source>
</evidence>
<evidence type="ECO:0000256" key="12">
    <source>
        <dbReference type="ARBA" id="ARBA00023027"/>
    </source>
</evidence>
<dbReference type="GO" id="GO:0009086">
    <property type="term" value="P:methionine biosynthetic process"/>
    <property type="evidence" value="ECO:0007669"/>
    <property type="project" value="UniProtKB-KW"/>
</dbReference>
<keyword evidence="11 18" id="KW-0560">Oxidoreductase</keyword>
<dbReference type="SUPFAM" id="SSF51735">
    <property type="entry name" value="NAD(P)-binding Rossmann-fold domains"/>
    <property type="match status" value="1"/>
</dbReference>
<dbReference type="GO" id="GO:0009088">
    <property type="term" value="P:threonine biosynthetic process"/>
    <property type="evidence" value="ECO:0007669"/>
    <property type="project" value="UniProtKB-UniPathway"/>
</dbReference>
<dbReference type="RefSeq" id="WP_150441571.1">
    <property type="nucleotide sequence ID" value="NZ_VYKL01000030.1"/>
</dbReference>
<dbReference type="SUPFAM" id="SSF55021">
    <property type="entry name" value="ACT-like"/>
    <property type="match status" value="1"/>
</dbReference>
<dbReference type="PROSITE" id="PS51671">
    <property type="entry name" value="ACT"/>
    <property type="match status" value="1"/>
</dbReference>
<dbReference type="GO" id="GO:0004412">
    <property type="term" value="F:homoserine dehydrogenase activity"/>
    <property type="evidence" value="ECO:0007669"/>
    <property type="project" value="UniProtKB-EC"/>
</dbReference>
<comment type="similarity">
    <text evidence="4 19">Belongs to the homoserine dehydrogenase family.</text>
</comment>
<reference evidence="21 22" key="1">
    <citation type="submission" date="2019-09" db="EMBL/GenBank/DDBJ databases">
        <title>Whole genome sequences of isolates from the Mars Exploration Rovers.</title>
        <authorList>
            <person name="Seuylemezian A."/>
            <person name="Vaishampayan P."/>
        </authorList>
    </citation>
    <scope>NUCLEOTIDE SEQUENCE [LARGE SCALE GENOMIC DNA]</scope>
    <source>
        <strain evidence="21 22">MER_TA_151</strain>
    </source>
</reference>
<dbReference type="AlphaFoldDB" id="A0A5J5HKA3"/>
<dbReference type="Pfam" id="PF01842">
    <property type="entry name" value="ACT"/>
    <property type="match status" value="1"/>
</dbReference>
<dbReference type="Gene3D" id="3.30.70.260">
    <property type="match status" value="1"/>
</dbReference>
<dbReference type="InterPro" id="IPR016204">
    <property type="entry name" value="HDH"/>
</dbReference>
<organism evidence="21 22">
    <name type="scientific">Niallia endozanthoxylica</name>
    <dbReference type="NCBI Taxonomy" id="2036016"/>
    <lineage>
        <taxon>Bacteria</taxon>
        <taxon>Bacillati</taxon>
        <taxon>Bacillota</taxon>
        <taxon>Bacilli</taxon>
        <taxon>Bacillales</taxon>
        <taxon>Bacillaceae</taxon>
        <taxon>Niallia</taxon>
    </lineage>
</organism>
<keyword evidence="14 18" id="KW-0486">Methionine biosynthesis</keyword>
<evidence type="ECO:0000256" key="10">
    <source>
        <dbReference type="ARBA" id="ARBA00022857"/>
    </source>
</evidence>
<evidence type="ECO:0000256" key="18">
    <source>
        <dbReference type="RuleBase" id="RU000579"/>
    </source>
</evidence>
<dbReference type="EMBL" id="VYKL01000030">
    <property type="protein sequence ID" value="KAA9019964.1"/>
    <property type="molecule type" value="Genomic_DNA"/>
</dbReference>
<comment type="catalytic activity">
    <reaction evidence="15">
        <text>L-homoserine + NADP(+) = L-aspartate 4-semialdehyde + NADPH + H(+)</text>
        <dbReference type="Rhea" id="RHEA:15761"/>
        <dbReference type="ChEBI" id="CHEBI:15378"/>
        <dbReference type="ChEBI" id="CHEBI:57476"/>
        <dbReference type="ChEBI" id="CHEBI:57783"/>
        <dbReference type="ChEBI" id="CHEBI:58349"/>
        <dbReference type="ChEBI" id="CHEBI:537519"/>
        <dbReference type="EC" id="1.1.1.3"/>
    </reaction>
    <physiologicalReaction direction="right-to-left" evidence="15">
        <dbReference type="Rhea" id="RHEA:15763"/>
    </physiologicalReaction>
</comment>
<evidence type="ECO:0000256" key="2">
    <source>
        <dbReference type="ARBA" id="ARBA00005056"/>
    </source>
</evidence>
<keyword evidence="7 18" id="KW-0028">Amino-acid biosynthesis</keyword>
<comment type="pathway">
    <text evidence="3 18">Amino-acid biosynthesis; L-methionine biosynthesis via de novo pathway; L-homoserine from L-aspartate: step 3/3.</text>
</comment>
<evidence type="ECO:0000256" key="19">
    <source>
        <dbReference type="RuleBase" id="RU004171"/>
    </source>
</evidence>
<evidence type="ECO:0000256" key="6">
    <source>
        <dbReference type="ARBA" id="ARBA00013376"/>
    </source>
</evidence>
<name>A0A5J5HKA3_9BACI</name>
<dbReference type="InterPro" id="IPR002912">
    <property type="entry name" value="ACT_dom"/>
</dbReference>
<dbReference type="EC" id="1.1.1.3" evidence="5 18"/>
<evidence type="ECO:0000256" key="5">
    <source>
        <dbReference type="ARBA" id="ARBA00013213"/>
    </source>
</evidence>
<evidence type="ECO:0000256" key="17">
    <source>
        <dbReference type="PIRSR" id="PIRSR000098-2"/>
    </source>
</evidence>
<protein>
    <recommendedName>
        <fullName evidence="6 18">Homoserine dehydrogenase</fullName>
        <ecNumber evidence="5 18">1.1.1.3</ecNumber>
    </recommendedName>
</protein>
<dbReference type="SUPFAM" id="SSF55347">
    <property type="entry name" value="Glyceraldehyde-3-phosphate dehydrogenase-like, C-terminal domain"/>
    <property type="match status" value="1"/>
</dbReference>
<dbReference type="PROSITE" id="PS01042">
    <property type="entry name" value="HOMOSER_DHGENASE"/>
    <property type="match status" value="1"/>
</dbReference>
<feature type="domain" description="ACT" evidence="20">
    <location>
        <begin position="350"/>
        <end position="425"/>
    </location>
</feature>
<keyword evidence="8 18" id="KW-0791">Threonine biosynthesis</keyword>
<keyword evidence="13" id="KW-0915">Sodium</keyword>
<feature type="binding site" evidence="17">
    <location>
        <position position="105"/>
    </location>
    <ligand>
        <name>NADPH</name>
        <dbReference type="ChEBI" id="CHEBI:57783"/>
    </ligand>
</feature>
<dbReference type="Pfam" id="PF00742">
    <property type="entry name" value="Homoserine_dh"/>
    <property type="match status" value="1"/>
</dbReference>
<evidence type="ECO:0000256" key="3">
    <source>
        <dbReference type="ARBA" id="ARBA00005062"/>
    </source>
</evidence>
<feature type="binding site" evidence="17">
    <location>
        <position position="190"/>
    </location>
    <ligand>
        <name>L-homoserine</name>
        <dbReference type="ChEBI" id="CHEBI:57476"/>
    </ligand>
</feature>
<dbReference type="PIRSF" id="PIRSF000098">
    <property type="entry name" value="Homoser_dehydrog"/>
    <property type="match status" value="1"/>
</dbReference>
<comment type="pathway">
    <text evidence="2 18">Amino-acid biosynthesis; L-threonine biosynthesis; L-threonine from L-aspartate: step 3/5.</text>
</comment>
<keyword evidence="12" id="KW-0520">NAD</keyword>
<evidence type="ECO:0000313" key="22">
    <source>
        <dbReference type="Proteomes" id="UP000326671"/>
    </source>
</evidence>
<dbReference type="Gene3D" id="3.30.360.10">
    <property type="entry name" value="Dihydrodipicolinate Reductase, domain 2"/>
    <property type="match status" value="1"/>
</dbReference>
<keyword evidence="10 17" id="KW-0521">NADP</keyword>
<evidence type="ECO:0000256" key="8">
    <source>
        <dbReference type="ARBA" id="ARBA00022697"/>
    </source>
</evidence>
<comment type="cofactor">
    <cofactor evidence="1">
        <name>a metal cation</name>
        <dbReference type="ChEBI" id="CHEBI:25213"/>
    </cofactor>
</comment>
<evidence type="ECO:0000256" key="7">
    <source>
        <dbReference type="ARBA" id="ARBA00022605"/>
    </source>
</evidence>
<proteinExistence type="inferred from homology"/>
<dbReference type="FunFam" id="3.30.360.10:FF:000005">
    <property type="entry name" value="Homoserine dehydrogenase"/>
    <property type="match status" value="1"/>
</dbReference>
<dbReference type="UniPathway" id="UPA00051">
    <property type="reaction ID" value="UER00465"/>
</dbReference>
<dbReference type="InterPro" id="IPR005106">
    <property type="entry name" value="Asp/hSer_DH_NAD-bd"/>
</dbReference>